<dbReference type="GO" id="GO:0016829">
    <property type="term" value="F:lyase activity"/>
    <property type="evidence" value="ECO:0007669"/>
    <property type="project" value="UniProtKB-KW"/>
</dbReference>
<evidence type="ECO:0000313" key="6">
    <source>
        <dbReference type="Proteomes" id="UP000636479"/>
    </source>
</evidence>
<dbReference type="Gene3D" id="1.50.10.100">
    <property type="entry name" value="Chondroitin AC/alginate lyase"/>
    <property type="match status" value="1"/>
</dbReference>
<dbReference type="InterPro" id="IPR008397">
    <property type="entry name" value="Alginate_lyase_dom"/>
</dbReference>
<dbReference type="Pfam" id="PF05426">
    <property type="entry name" value="Alginate_lyase"/>
    <property type="match status" value="1"/>
</dbReference>
<keyword evidence="6" id="KW-1185">Reference proteome</keyword>
<evidence type="ECO:0000313" key="5">
    <source>
        <dbReference type="EMBL" id="KAF7315052.1"/>
    </source>
</evidence>
<dbReference type="Proteomes" id="UP000636479">
    <property type="component" value="Unassembled WGS sequence"/>
</dbReference>
<feature type="chain" id="PRO_5034253844" evidence="3">
    <location>
        <begin position="22"/>
        <end position="409"/>
    </location>
</feature>
<sequence>MVPTTLFFSCAVLAIANVVGAVPYAAKPKPVVLNPAKLVAAKVRLDAGTASPALKDSLAALTTQADEWLNKGPWAVTNKTITPPGGNIHDYASQAPYWWPSDSADGCPYIQKDGVRNPETERYTDHGERADMFIASYILSLAWWYTGNEAYGRRAGDVLRTWFIDEATRMTPHLDHAQIIPCANTGRAIGIIDFSQGYTSVLDAAALLAAGAPGWSQADAEAFKQWNVQYLDWLENSEFGKTETAAKNNHGPFAIMQSAGIALFVGNTGLAASKAEAMKSRINQYITANGSQPQELVRTRSYHYSVFTLVAYTRVADIGKKVGVDLWGYKGPDGQSIMQAINFVTPAATGAAQWTFPETEFEAYIATDVVHSGADNGNQDAKAALKSIPKPPTGDLWFVRPAVEQLDPA</sequence>
<feature type="signal peptide" evidence="3">
    <location>
        <begin position="1"/>
        <end position="21"/>
    </location>
</feature>
<keyword evidence="1 3" id="KW-0732">Signal</keyword>
<organism evidence="5 6">
    <name type="scientific">Mycena indigotica</name>
    <dbReference type="NCBI Taxonomy" id="2126181"/>
    <lineage>
        <taxon>Eukaryota</taxon>
        <taxon>Fungi</taxon>
        <taxon>Dikarya</taxon>
        <taxon>Basidiomycota</taxon>
        <taxon>Agaricomycotina</taxon>
        <taxon>Agaricomycetes</taxon>
        <taxon>Agaricomycetidae</taxon>
        <taxon>Agaricales</taxon>
        <taxon>Marasmiineae</taxon>
        <taxon>Mycenaceae</taxon>
        <taxon>Mycena</taxon>
    </lineage>
</organism>
<evidence type="ECO:0000256" key="3">
    <source>
        <dbReference type="SAM" id="SignalP"/>
    </source>
</evidence>
<evidence type="ECO:0000256" key="1">
    <source>
        <dbReference type="ARBA" id="ARBA00022729"/>
    </source>
</evidence>
<dbReference type="AlphaFoldDB" id="A0A8H6TE26"/>
<proteinExistence type="predicted"/>
<gene>
    <name evidence="5" type="ORF">MIND_00019400</name>
</gene>
<dbReference type="EMBL" id="JACAZF010000001">
    <property type="protein sequence ID" value="KAF7315052.1"/>
    <property type="molecule type" value="Genomic_DNA"/>
</dbReference>
<dbReference type="RefSeq" id="XP_037225075.1">
    <property type="nucleotide sequence ID" value="XM_037357165.1"/>
</dbReference>
<dbReference type="GO" id="GO:0042597">
    <property type="term" value="C:periplasmic space"/>
    <property type="evidence" value="ECO:0007669"/>
    <property type="project" value="InterPro"/>
</dbReference>
<accession>A0A8H6TE26</accession>
<evidence type="ECO:0000259" key="4">
    <source>
        <dbReference type="Pfam" id="PF05426"/>
    </source>
</evidence>
<reference evidence="5" key="1">
    <citation type="submission" date="2020-05" db="EMBL/GenBank/DDBJ databases">
        <title>Mycena genomes resolve the evolution of fungal bioluminescence.</title>
        <authorList>
            <person name="Tsai I.J."/>
        </authorList>
    </citation>
    <scope>NUCLEOTIDE SEQUENCE</scope>
    <source>
        <strain evidence="5">171206Taipei</strain>
    </source>
</reference>
<dbReference type="SUPFAM" id="SSF48230">
    <property type="entry name" value="Chondroitin AC/alginate lyase"/>
    <property type="match status" value="1"/>
</dbReference>
<protein>
    <submittedName>
        <fullName evidence="5">Alginate-lyase domain-containing protein</fullName>
    </submittedName>
</protein>
<dbReference type="OrthoDB" id="63533at2759"/>
<dbReference type="GeneID" id="59339681"/>
<feature type="domain" description="Alginate lyase" evidence="4">
    <location>
        <begin position="76"/>
        <end position="354"/>
    </location>
</feature>
<comment type="caution">
    <text evidence="5">The sequence shown here is derived from an EMBL/GenBank/DDBJ whole genome shotgun (WGS) entry which is preliminary data.</text>
</comment>
<keyword evidence="2 5" id="KW-0456">Lyase</keyword>
<dbReference type="InterPro" id="IPR008929">
    <property type="entry name" value="Chondroitin_lyas"/>
</dbReference>
<name>A0A8H6TE26_9AGAR</name>
<evidence type="ECO:0000256" key="2">
    <source>
        <dbReference type="ARBA" id="ARBA00023239"/>
    </source>
</evidence>